<protein>
    <recommendedName>
        <fullName evidence="3">SCAN domain-containing protein 3</fullName>
    </recommendedName>
</protein>
<dbReference type="OrthoDB" id="6580598at2759"/>
<organism evidence="1 2">
    <name type="scientific">Acanthoscelides obtectus</name>
    <name type="common">Bean weevil</name>
    <name type="synonym">Bruchus obtectus</name>
    <dbReference type="NCBI Taxonomy" id="200917"/>
    <lineage>
        <taxon>Eukaryota</taxon>
        <taxon>Metazoa</taxon>
        <taxon>Ecdysozoa</taxon>
        <taxon>Arthropoda</taxon>
        <taxon>Hexapoda</taxon>
        <taxon>Insecta</taxon>
        <taxon>Pterygota</taxon>
        <taxon>Neoptera</taxon>
        <taxon>Endopterygota</taxon>
        <taxon>Coleoptera</taxon>
        <taxon>Polyphaga</taxon>
        <taxon>Cucujiformia</taxon>
        <taxon>Chrysomeloidea</taxon>
        <taxon>Chrysomelidae</taxon>
        <taxon>Bruchinae</taxon>
        <taxon>Bruchini</taxon>
        <taxon>Acanthoscelides</taxon>
    </lineage>
</organism>
<dbReference type="Proteomes" id="UP001152888">
    <property type="component" value="Unassembled WGS sequence"/>
</dbReference>
<evidence type="ECO:0000313" key="2">
    <source>
        <dbReference type="Proteomes" id="UP001152888"/>
    </source>
</evidence>
<proteinExistence type="predicted"/>
<keyword evidence="2" id="KW-1185">Reference proteome</keyword>
<gene>
    <name evidence="1" type="ORF">ACAOBT_LOCUS31657</name>
</gene>
<dbReference type="EMBL" id="CAKOFQ010007987">
    <property type="protein sequence ID" value="CAH2010635.1"/>
    <property type="molecule type" value="Genomic_DNA"/>
</dbReference>
<dbReference type="AlphaFoldDB" id="A0A9P0M2P6"/>
<sequence length="79" mass="9297">MVRTHCVIHRQVLTSKTLPHKLCQTLDSVIRIVNYIKSSALNSQLFTLLCEDLDSNHKFFLFHTEVWLFKATCWLAFMN</sequence>
<dbReference type="PANTHER" id="PTHR45913:SF22">
    <property type="entry name" value="SCAN BOX DOMAIN-CONTAINING PROTEIN"/>
    <property type="match status" value="1"/>
</dbReference>
<name>A0A9P0M2P6_ACAOB</name>
<dbReference type="PANTHER" id="PTHR45913">
    <property type="entry name" value="EPM2A-INTERACTING PROTEIN 1"/>
    <property type="match status" value="1"/>
</dbReference>
<comment type="caution">
    <text evidence="1">The sequence shown here is derived from an EMBL/GenBank/DDBJ whole genome shotgun (WGS) entry which is preliminary data.</text>
</comment>
<evidence type="ECO:0008006" key="3">
    <source>
        <dbReference type="Google" id="ProtNLM"/>
    </source>
</evidence>
<evidence type="ECO:0000313" key="1">
    <source>
        <dbReference type="EMBL" id="CAH2010635.1"/>
    </source>
</evidence>
<reference evidence="1" key="1">
    <citation type="submission" date="2022-03" db="EMBL/GenBank/DDBJ databases">
        <authorList>
            <person name="Sayadi A."/>
        </authorList>
    </citation>
    <scope>NUCLEOTIDE SEQUENCE</scope>
</reference>
<accession>A0A9P0M2P6</accession>